<dbReference type="EnsemblPlants" id="TuG1812G0600004192.01.T01">
    <property type="protein sequence ID" value="TuG1812G0600004192.01.T01.cds338351"/>
    <property type="gene ID" value="TuG1812G0600004192.01"/>
</dbReference>
<accession>A0A8R7QUR3</accession>
<reference evidence="1" key="2">
    <citation type="submission" date="2018-03" db="EMBL/GenBank/DDBJ databases">
        <title>The Triticum urartu genome reveals the dynamic nature of wheat genome evolution.</title>
        <authorList>
            <person name="Ling H."/>
            <person name="Ma B."/>
            <person name="Shi X."/>
            <person name="Liu H."/>
            <person name="Dong L."/>
            <person name="Sun H."/>
            <person name="Cao Y."/>
            <person name="Gao Q."/>
            <person name="Zheng S."/>
            <person name="Li Y."/>
            <person name="Yu Y."/>
            <person name="Du H."/>
            <person name="Qi M."/>
            <person name="Li Y."/>
            <person name="Yu H."/>
            <person name="Cui Y."/>
            <person name="Wang N."/>
            <person name="Chen C."/>
            <person name="Wu H."/>
            <person name="Zhao Y."/>
            <person name="Zhang J."/>
            <person name="Li Y."/>
            <person name="Zhou W."/>
            <person name="Zhang B."/>
            <person name="Hu W."/>
            <person name="Eijk M."/>
            <person name="Tang J."/>
            <person name="Witsenboer H."/>
            <person name="Zhao S."/>
            <person name="Li Z."/>
            <person name="Zhang A."/>
            <person name="Wang D."/>
            <person name="Liang C."/>
        </authorList>
    </citation>
    <scope>NUCLEOTIDE SEQUENCE [LARGE SCALE GENOMIC DNA]</scope>
    <source>
        <strain evidence="1">cv. G1812</strain>
    </source>
</reference>
<protein>
    <submittedName>
        <fullName evidence="1">Uncharacterized protein</fullName>
    </submittedName>
</protein>
<reference evidence="2" key="1">
    <citation type="journal article" date="2013" name="Nature">
        <title>Draft genome of the wheat A-genome progenitor Triticum urartu.</title>
        <authorList>
            <person name="Ling H.Q."/>
            <person name="Zhao S."/>
            <person name="Liu D."/>
            <person name="Wang J."/>
            <person name="Sun H."/>
            <person name="Zhang C."/>
            <person name="Fan H."/>
            <person name="Li D."/>
            <person name="Dong L."/>
            <person name="Tao Y."/>
            <person name="Gao C."/>
            <person name="Wu H."/>
            <person name="Li Y."/>
            <person name="Cui Y."/>
            <person name="Guo X."/>
            <person name="Zheng S."/>
            <person name="Wang B."/>
            <person name="Yu K."/>
            <person name="Liang Q."/>
            <person name="Yang W."/>
            <person name="Lou X."/>
            <person name="Chen J."/>
            <person name="Feng M."/>
            <person name="Jian J."/>
            <person name="Zhang X."/>
            <person name="Luo G."/>
            <person name="Jiang Y."/>
            <person name="Liu J."/>
            <person name="Wang Z."/>
            <person name="Sha Y."/>
            <person name="Zhang B."/>
            <person name="Wu H."/>
            <person name="Tang D."/>
            <person name="Shen Q."/>
            <person name="Xue P."/>
            <person name="Zou S."/>
            <person name="Wang X."/>
            <person name="Liu X."/>
            <person name="Wang F."/>
            <person name="Yang Y."/>
            <person name="An X."/>
            <person name="Dong Z."/>
            <person name="Zhang K."/>
            <person name="Zhang X."/>
            <person name="Luo M.C."/>
            <person name="Dvorak J."/>
            <person name="Tong Y."/>
            <person name="Wang J."/>
            <person name="Yang H."/>
            <person name="Li Z."/>
            <person name="Wang D."/>
            <person name="Zhang A."/>
            <person name="Wang J."/>
        </authorList>
    </citation>
    <scope>NUCLEOTIDE SEQUENCE</scope>
    <source>
        <strain evidence="2">cv. G1812</strain>
    </source>
</reference>
<dbReference type="InterPro" id="IPR012871">
    <property type="entry name" value="DUF1668_ORYSA"/>
</dbReference>
<dbReference type="Gramene" id="TuG1812G0600004192.01.T01">
    <property type="protein sequence ID" value="TuG1812G0600004192.01.T01.cds338351"/>
    <property type="gene ID" value="TuG1812G0600004192.01"/>
</dbReference>
<organism evidence="1 2">
    <name type="scientific">Triticum urartu</name>
    <name type="common">Red wild einkorn</name>
    <name type="synonym">Crithodium urartu</name>
    <dbReference type="NCBI Taxonomy" id="4572"/>
    <lineage>
        <taxon>Eukaryota</taxon>
        <taxon>Viridiplantae</taxon>
        <taxon>Streptophyta</taxon>
        <taxon>Embryophyta</taxon>
        <taxon>Tracheophyta</taxon>
        <taxon>Spermatophyta</taxon>
        <taxon>Magnoliopsida</taxon>
        <taxon>Liliopsida</taxon>
        <taxon>Poales</taxon>
        <taxon>Poaceae</taxon>
        <taxon>BOP clade</taxon>
        <taxon>Pooideae</taxon>
        <taxon>Triticodae</taxon>
        <taxon>Triticeae</taxon>
        <taxon>Triticinae</taxon>
        <taxon>Triticum</taxon>
    </lineage>
</organism>
<keyword evidence="2" id="KW-1185">Reference proteome</keyword>
<dbReference type="AlphaFoldDB" id="A0A8R7QUR3"/>
<dbReference type="Pfam" id="PF07893">
    <property type="entry name" value="DUF1668"/>
    <property type="match status" value="1"/>
</dbReference>
<evidence type="ECO:0000313" key="2">
    <source>
        <dbReference type="Proteomes" id="UP000015106"/>
    </source>
</evidence>
<proteinExistence type="predicted"/>
<sequence>MSFVAVNSSTHGSDWIVGVGGKRTITYDASTSEVIQGPPVLSPKHKPVLISHGGMLYGLRAMVRSRS</sequence>
<dbReference type="Proteomes" id="UP000015106">
    <property type="component" value="Chromosome 6"/>
</dbReference>
<evidence type="ECO:0000313" key="1">
    <source>
        <dbReference type="EnsemblPlants" id="TuG1812G0600004192.01.T01.cds338351"/>
    </source>
</evidence>
<reference evidence="1" key="3">
    <citation type="submission" date="2022-06" db="UniProtKB">
        <authorList>
            <consortium name="EnsemblPlants"/>
        </authorList>
    </citation>
    <scope>IDENTIFICATION</scope>
</reference>
<name>A0A8R7QUR3_TRIUA</name>